<gene>
    <name evidence="1" type="ORF">MLD38_025217</name>
</gene>
<organism evidence="1 2">
    <name type="scientific">Melastoma candidum</name>
    <dbReference type="NCBI Taxonomy" id="119954"/>
    <lineage>
        <taxon>Eukaryota</taxon>
        <taxon>Viridiplantae</taxon>
        <taxon>Streptophyta</taxon>
        <taxon>Embryophyta</taxon>
        <taxon>Tracheophyta</taxon>
        <taxon>Spermatophyta</taxon>
        <taxon>Magnoliopsida</taxon>
        <taxon>eudicotyledons</taxon>
        <taxon>Gunneridae</taxon>
        <taxon>Pentapetalae</taxon>
        <taxon>rosids</taxon>
        <taxon>malvids</taxon>
        <taxon>Myrtales</taxon>
        <taxon>Melastomataceae</taxon>
        <taxon>Melastomatoideae</taxon>
        <taxon>Melastomateae</taxon>
        <taxon>Melastoma</taxon>
    </lineage>
</organism>
<dbReference type="EMBL" id="CM042886">
    <property type="protein sequence ID" value="KAI4340373.1"/>
    <property type="molecule type" value="Genomic_DNA"/>
</dbReference>
<dbReference type="Proteomes" id="UP001057402">
    <property type="component" value="Chromosome 7"/>
</dbReference>
<name>A0ACB9NV43_9MYRT</name>
<evidence type="ECO:0000313" key="1">
    <source>
        <dbReference type="EMBL" id="KAI4340373.1"/>
    </source>
</evidence>
<reference evidence="2" key="1">
    <citation type="journal article" date="2023" name="Front. Plant Sci.">
        <title>Chromosomal-level genome assembly of Melastoma candidum provides insights into trichome evolution.</title>
        <authorList>
            <person name="Zhong Y."/>
            <person name="Wu W."/>
            <person name="Sun C."/>
            <person name="Zou P."/>
            <person name="Liu Y."/>
            <person name="Dai S."/>
            <person name="Zhou R."/>
        </authorList>
    </citation>
    <scope>NUCLEOTIDE SEQUENCE [LARGE SCALE GENOMIC DNA]</scope>
</reference>
<evidence type="ECO:0000313" key="2">
    <source>
        <dbReference type="Proteomes" id="UP001057402"/>
    </source>
</evidence>
<comment type="caution">
    <text evidence="1">The sequence shown here is derived from an EMBL/GenBank/DDBJ whole genome shotgun (WGS) entry which is preliminary data.</text>
</comment>
<proteinExistence type="predicted"/>
<protein>
    <submittedName>
        <fullName evidence="1">Uncharacterized protein</fullName>
    </submittedName>
</protein>
<sequence length="780" mass="88348">MVAGGTGQSRQPPHQPPPLLYLEEMDEDFVSREGGQRLKARSVPGCWFGMFRMLGYHQWRYTRRLGHTRKPKGRRGLGCYAAPRTISFAQDRGEMGQFPDTETDPFQVERPSTEADSVLENEPRGTRATAKASFTSAEISEEKIDELWVLRFPAHELRGLGSEWHNSIIMLKDKADVQTSKLKDSRGCFSSRNLGDGKHARFSEEYENEGKNTDSAKEVMEIFEINREMFTKIVQDPCVVIKKQLDDHQTSRRKAMFAKSRSFPVEDSSGVRYLKSSTLKHKQNEVWSHPKEGKRVAGQISDPAKVPIRNSTEVSQQSVTHGWNHMILNHFKGFKRRIRRALKDGRKERELSIKASGTADFSGDMIEDQQVGPSLTNDGQISDSKLRSFNRTSSLHESADKYARLFEATSAREVDLPYSRSLKLASDVRTVANESSVKTFRRRLSLPENLSFLFTEASFGTIRSSIYIRSDREAPADSAVGDKSMSDSVDFDSSSINPPQFTASSDFSETMEESGVASTDDETGAIFTYENLKNVEINMARGTESSLHERTSVPVSEEQHHSVSCPENLLPEEELLPENETACIDLYNPEASHAAYNISRDYEKDDAAFIYVLNVLTISGVFNNELESWYSEDQPLNPKLFQEVNTSTKPDTEKFPGNPEDDQSQLLFDLVNASLLEIYEQSASYFPEAFSFNRRVRSIPKGQHMVKEVWTRVNRLWGLRPELDQSLDDVMARDMATGGDGWLNCQWEGECVALELEDLVFDQLLDEALNSLFEFCSSWN</sequence>
<accession>A0ACB9NV43</accession>
<keyword evidence="2" id="KW-1185">Reference proteome</keyword>